<dbReference type="GO" id="GO:0005886">
    <property type="term" value="C:plasma membrane"/>
    <property type="evidence" value="ECO:0007669"/>
    <property type="project" value="UniProtKB-SubCell"/>
</dbReference>
<evidence type="ECO:0000256" key="3">
    <source>
        <dbReference type="ARBA" id="ARBA00022692"/>
    </source>
</evidence>
<accession>A0A1L7CWQ2</accession>
<dbReference type="NCBIfam" id="TIGR03954">
    <property type="entry name" value="integ_memb_HG"/>
    <property type="match status" value="1"/>
</dbReference>
<keyword evidence="9" id="KW-1185">Reference proteome</keyword>
<keyword evidence="5 6" id="KW-0472">Membrane</keyword>
<dbReference type="PANTHER" id="PTHR40077:SF2">
    <property type="entry name" value="MEMBRANE PROTEIN"/>
    <property type="match status" value="1"/>
</dbReference>
<protein>
    <submittedName>
        <fullName evidence="8">Membrane protein</fullName>
    </submittedName>
</protein>
<proteinExistence type="predicted"/>
<feature type="transmembrane region" description="Helical" evidence="6">
    <location>
        <begin position="12"/>
        <end position="41"/>
    </location>
</feature>
<dbReference type="AlphaFoldDB" id="A0A1L7CWQ2"/>
<dbReference type="PANTHER" id="PTHR40077">
    <property type="entry name" value="MEMBRANE PROTEIN-RELATED"/>
    <property type="match status" value="1"/>
</dbReference>
<keyword evidence="3 6" id="KW-0812">Transmembrane</keyword>
<gene>
    <name evidence="8" type="ORF">CSPHI_03015</name>
</gene>
<dbReference type="Proteomes" id="UP000185469">
    <property type="component" value="Chromosome"/>
</dbReference>
<feature type="transmembrane region" description="Helical" evidence="6">
    <location>
        <begin position="53"/>
        <end position="75"/>
    </location>
</feature>
<dbReference type="EMBL" id="CP009248">
    <property type="protein sequence ID" value="APT90212.1"/>
    <property type="molecule type" value="Genomic_DNA"/>
</dbReference>
<organism evidence="8 9">
    <name type="scientific">Corynebacterium sphenisci DSM 44792</name>
    <dbReference type="NCBI Taxonomy" id="1437874"/>
    <lineage>
        <taxon>Bacteria</taxon>
        <taxon>Bacillati</taxon>
        <taxon>Actinomycetota</taxon>
        <taxon>Actinomycetes</taxon>
        <taxon>Mycobacteriales</taxon>
        <taxon>Corynebacteriaceae</taxon>
        <taxon>Corynebacterium</taxon>
    </lineage>
</organism>
<dbReference type="STRING" id="1437874.CSPHI_03015"/>
<evidence type="ECO:0000256" key="5">
    <source>
        <dbReference type="ARBA" id="ARBA00023136"/>
    </source>
</evidence>
<evidence type="ECO:0000313" key="9">
    <source>
        <dbReference type="Proteomes" id="UP000185469"/>
    </source>
</evidence>
<dbReference type="InterPro" id="IPR023845">
    <property type="entry name" value="DUF3817_TM"/>
</dbReference>
<keyword evidence="4 6" id="KW-1133">Transmembrane helix</keyword>
<evidence type="ECO:0000256" key="6">
    <source>
        <dbReference type="SAM" id="Phobius"/>
    </source>
</evidence>
<comment type="subcellular location">
    <subcellularLocation>
        <location evidence="1">Cell membrane</location>
        <topology evidence="1">Multi-pass membrane protein</topology>
    </subcellularLocation>
</comment>
<name>A0A1L7CWQ2_9CORY</name>
<feature type="domain" description="DUF3817" evidence="7">
    <location>
        <begin position="13"/>
        <end position="107"/>
    </location>
</feature>
<evidence type="ECO:0000256" key="1">
    <source>
        <dbReference type="ARBA" id="ARBA00004651"/>
    </source>
</evidence>
<dbReference type="Pfam" id="PF12823">
    <property type="entry name" value="DUF3817"/>
    <property type="match status" value="1"/>
</dbReference>
<evidence type="ECO:0000259" key="7">
    <source>
        <dbReference type="Pfam" id="PF12823"/>
    </source>
</evidence>
<sequence length="117" mass="12880">MSPARAKRVKVALTLFSITAYVTGIMLLTLVAAMVTVYGFMDYGFADGQTKPGWFTPIAVVHGYCYMAFLIAVVNLGTKARWAPSKWIVTALGGVVPLLSFFVEKRRREEVVAKFAL</sequence>
<evidence type="ECO:0000313" key="8">
    <source>
        <dbReference type="EMBL" id="APT90212.1"/>
    </source>
</evidence>
<evidence type="ECO:0000256" key="4">
    <source>
        <dbReference type="ARBA" id="ARBA00022989"/>
    </source>
</evidence>
<reference evidence="8 9" key="1">
    <citation type="submission" date="2014-08" db="EMBL/GenBank/DDBJ databases">
        <title>Complete genome sequence of Corynebacterium sphenisci CECT 5990(T) (=DSM 44792(T)), isolated from healthy wild penguins.</title>
        <authorList>
            <person name="Ruckert C."/>
            <person name="Albersmeier A."/>
            <person name="Winkler A."/>
            <person name="Kalinowski J."/>
        </authorList>
    </citation>
    <scope>NUCLEOTIDE SEQUENCE [LARGE SCALE GENOMIC DNA]</scope>
    <source>
        <strain evidence="8 9">DSM 44792</strain>
    </source>
</reference>
<keyword evidence="2" id="KW-1003">Cell membrane</keyword>
<evidence type="ECO:0000256" key="2">
    <source>
        <dbReference type="ARBA" id="ARBA00022475"/>
    </source>
</evidence>
<dbReference type="KEGG" id="csph:CSPHI_03015"/>